<dbReference type="EMBL" id="UFAJ01000011">
    <property type="protein sequence ID" value="SSD58414.1"/>
    <property type="molecule type" value="Genomic_DNA"/>
</dbReference>
<keyword evidence="5" id="KW-0029">Amino-acid transport</keyword>
<feature type="transmembrane region" description="Helical" evidence="8">
    <location>
        <begin position="189"/>
        <end position="209"/>
    </location>
</feature>
<accession>A0A376B1R4</accession>
<evidence type="ECO:0000256" key="7">
    <source>
        <dbReference type="ARBA" id="ARBA00023136"/>
    </source>
</evidence>
<feature type="transmembrane region" description="Helical" evidence="8">
    <location>
        <begin position="80"/>
        <end position="98"/>
    </location>
</feature>
<dbReference type="FunFam" id="1.20.1740.10:FF:000006">
    <property type="entry name" value="General amino acid permease"/>
    <property type="match status" value="1"/>
</dbReference>
<dbReference type="InterPro" id="IPR050524">
    <property type="entry name" value="APC_YAT"/>
</dbReference>
<feature type="transmembrane region" description="Helical" evidence="8">
    <location>
        <begin position="215"/>
        <end position="239"/>
    </location>
</feature>
<evidence type="ECO:0000256" key="3">
    <source>
        <dbReference type="ARBA" id="ARBA00022448"/>
    </source>
</evidence>
<dbReference type="InterPro" id="IPR004840">
    <property type="entry name" value="Amino_acid_permease_CS"/>
</dbReference>
<dbReference type="PROSITE" id="PS00218">
    <property type="entry name" value="AMINO_ACID_PERMEASE_1"/>
    <property type="match status" value="1"/>
</dbReference>
<dbReference type="PANTHER" id="PTHR43341">
    <property type="entry name" value="AMINO ACID PERMEASE"/>
    <property type="match status" value="1"/>
</dbReference>
<feature type="transmembrane region" description="Helical" evidence="8">
    <location>
        <begin position="164"/>
        <end position="182"/>
    </location>
</feature>
<dbReference type="GO" id="GO:0015171">
    <property type="term" value="F:amino acid transmembrane transporter activity"/>
    <property type="evidence" value="ECO:0007669"/>
    <property type="project" value="TreeGrafter"/>
</dbReference>
<keyword evidence="3" id="KW-0813">Transport</keyword>
<keyword evidence="11" id="KW-1185">Reference proteome</keyword>
<evidence type="ECO:0000256" key="4">
    <source>
        <dbReference type="ARBA" id="ARBA00022692"/>
    </source>
</evidence>
<evidence type="ECO:0000256" key="8">
    <source>
        <dbReference type="SAM" id="Phobius"/>
    </source>
</evidence>
<comment type="subcellular location">
    <subcellularLocation>
        <location evidence="1">Membrane</location>
        <topology evidence="1">Multi-pass membrane protein</topology>
    </subcellularLocation>
</comment>
<feature type="transmembrane region" description="Helical" evidence="8">
    <location>
        <begin position="110"/>
        <end position="128"/>
    </location>
</feature>
<dbReference type="Pfam" id="PF00324">
    <property type="entry name" value="AA_permease"/>
    <property type="match status" value="1"/>
</dbReference>
<feature type="transmembrane region" description="Helical" evidence="8">
    <location>
        <begin position="312"/>
        <end position="333"/>
    </location>
</feature>
<evidence type="ECO:0000256" key="2">
    <source>
        <dbReference type="ARBA" id="ARBA00006983"/>
    </source>
</evidence>
<organism evidence="10 11">
    <name type="scientific">Saccharomycodes ludwigii</name>
    <dbReference type="NCBI Taxonomy" id="36035"/>
    <lineage>
        <taxon>Eukaryota</taxon>
        <taxon>Fungi</taxon>
        <taxon>Dikarya</taxon>
        <taxon>Ascomycota</taxon>
        <taxon>Saccharomycotina</taxon>
        <taxon>Saccharomycetes</taxon>
        <taxon>Saccharomycodales</taxon>
        <taxon>Saccharomycodaceae</taxon>
        <taxon>Saccharomycodes</taxon>
    </lineage>
</organism>
<dbReference type="InterPro" id="IPR004841">
    <property type="entry name" value="AA-permease/SLC12A_dom"/>
</dbReference>
<keyword evidence="4 8" id="KW-0812">Transmembrane</keyword>
<sequence>MQEEYKLESFPSSQYPNSVTYGVGDSEYKEYNADEVLKLENKISEHKDLLISPDEETILGEETGVVKETELKRGLKARQVAMLALGGTIGTGLFISTNGPLQEAGPVNTLIAYLFIGCLVFLVTQSLGEMATLIPVSSSFVVFTQRFCSTALGAAVGYTYAFSWLITLPLEISVVGSLIAFWTDVVPLAAWNIITLVCVVVVNFMPVKIYGEVEFWIALIKVVAIIGFLIFGLVMVCGGSKKQGPIGFRYWRNPGPWGPGIISSNKSEARFLGWVNALISAMFSMQGVETVGVQAGEAANPRKTVPSAIRKVFIRILLFYIGTLFFIGMIVPYNDPRYLDNSTYISSSPFLIAIEDCGIRVLPHIFNAVILTSVCSAANSDLYLASRTMYSLSKMNLLPKCFSKTTKNGIPIYGVALASLFGFLSYLQCGGASAQEAFNWLLDITAVSATFAWVFISISHIRFIKALKFQGISRDDLPFKALFMPYGAYIAAFFFLLIIFIQGFTAFCPWNTSNFFADYISVMLFGICWIGCQLYTMSEFTKTKYFFKVKFHYEPWLVRIQDIDLNSDRRDIDQEVWEEDEKPKNFFQKICDILS</sequence>
<evidence type="ECO:0000313" key="11">
    <source>
        <dbReference type="Proteomes" id="UP000262825"/>
    </source>
</evidence>
<keyword evidence="7 8" id="KW-0472">Membrane</keyword>
<dbReference type="PANTHER" id="PTHR43341:SF4">
    <property type="entry name" value="ARGININE PERMEASE CAN1-RELATED"/>
    <property type="match status" value="1"/>
</dbReference>
<dbReference type="OrthoDB" id="3900342at2759"/>
<feature type="transmembrane region" description="Helical" evidence="8">
    <location>
        <begin position="482"/>
        <end position="504"/>
    </location>
</feature>
<evidence type="ECO:0000313" key="10">
    <source>
        <dbReference type="EMBL" id="SSD58414.1"/>
    </source>
</evidence>
<feature type="transmembrane region" description="Helical" evidence="8">
    <location>
        <begin position="440"/>
        <end position="461"/>
    </location>
</feature>
<feature type="transmembrane region" description="Helical" evidence="8">
    <location>
        <begin position="410"/>
        <end position="428"/>
    </location>
</feature>
<dbReference type="GO" id="GO:0016020">
    <property type="term" value="C:membrane"/>
    <property type="evidence" value="ECO:0007669"/>
    <property type="project" value="UniProtKB-SubCell"/>
</dbReference>
<dbReference type="PIRSF" id="PIRSF006060">
    <property type="entry name" value="AA_transporter"/>
    <property type="match status" value="1"/>
</dbReference>
<dbReference type="Proteomes" id="UP000262825">
    <property type="component" value="Unassembled WGS sequence"/>
</dbReference>
<evidence type="ECO:0000256" key="1">
    <source>
        <dbReference type="ARBA" id="ARBA00004141"/>
    </source>
</evidence>
<protein>
    <submittedName>
        <fullName evidence="10">Related to Arginine permease</fullName>
    </submittedName>
</protein>
<feature type="transmembrane region" description="Helical" evidence="8">
    <location>
        <begin position="365"/>
        <end position="385"/>
    </location>
</feature>
<dbReference type="AlphaFoldDB" id="A0A376B1R4"/>
<proteinExistence type="inferred from homology"/>
<name>A0A376B1R4_9ASCO</name>
<evidence type="ECO:0000256" key="6">
    <source>
        <dbReference type="ARBA" id="ARBA00022989"/>
    </source>
</evidence>
<dbReference type="VEuPathDB" id="FungiDB:SCODWIG_00175"/>
<gene>
    <name evidence="10" type="ORF">SCODWIG_00175</name>
</gene>
<comment type="similarity">
    <text evidence="2">Belongs to the amino acid-polyamine-organocation (APC) superfamily. YAT (TC 2.A.3.10) family.</text>
</comment>
<feature type="transmembrane region" description="Helical" evidence="8">
    <location>
        <begin position="516"/>
        <end position="536"/>
    </location>
</feature>
<evidence type="ECO:0000256" key="5">
    <source>
        <dbReference type="ARBA" id="ARBA00022970"/>
    </source>
</evidence>
<evidence type="ECO:0000259" key="9">
    <source>
        <dbReference type="Pfam" id="PF00324"/>
    </source>
</evidence>
<keyword evidence="6 8" id="KW-1133">Transmembrane helix</keyword>
<reference evidence="11" key="1">
    <citation type="submission" date="2018-06" db="EMBL/GenBank/DDBJ databases">
        <authorList>
            <person name="Guldener U."/>
        </authorList>
    </citation>
    <scope>NUCLEOTIDE SEQUENCE [LARGE SCALE GENOMIC DNA]</scope>
    <source>
        <strain evidence="11">UTAD17</strain>
    </source>
</reference>
<dbReference type="Gene3D" id="1.20.1740.10">
    <property type="entry name" value="Amino acid/polyamine transporter I"/>
    <property type="match status" value="1"/>
</dbReference>
<feature type="domain" description="Amino acid permease/ SLC12A" evidence="9">
    <location>
        <begin position="80"/>
        <end position="538"/>
    </location>
</feature>